<protein>
    <recommendedName>
        <fullName evidence="2">DUF1618 domain-containing protein</fullName>
    </recommendedName>
</protein>
<feature type="domain" description="DUF1618" evidence="2">
    <location>
        <begin position="230"/>
        <end position="349"/>
    </location>
</feature>
<dbReference type="AlphaFoldDB" id="A0A368QU37"/>
<dbReference type="PANTHER" id="PTHR33086:SF51">
    <property type="entry name" value="OS06G0307900 PROTEIN"/>
    <property type="match status" value="1"/>
</dbReference>
<sequence>MAAPPPAPWVILGRVLRFAPDEVLEAEEEEAQVQYADVVVPEVEDVVAEEEEEAEEEPHFTLSFVRPPRVTIVEAGLGAHPNPDFPDRYPYIIAAGPQCLLAHFGDGLFRGTYFRNLPHRETHLVLVRNFETPVDFGPTTASAVHIPDRIGAPFLCNIGNIGLYSDDYGRYKIAELQLQRGFEAATIVCFQSTNYGHAVWHVKHVVHPMAQVNRNWVPHGAVTLHSTIWWFDLSWGILSCDIDDEDPDLQFHHVPDGRVLTAATPDIHTKRCITVSRNKLRYAEIVTDGGGARLCMWTRRIGPDGWTWYVKNAMNFEILWDDDSYVRTGLPRSVPVLAAVCPSDPNHVCFALEQRIFGVNVRSRRVVSNQPYELANIPGPQQPASSRYVVAWDLPPALAQALGMDAGLDEQPLPETSAEDPAPEEEEIDFVAAP</sequence>
<organism evidence="3">
    <name type="scientific">Setaria italica</name>
    <name type="common">Foxtail millet</name>
    <name type="synonym">Panicum italicum</name>
    <dbReference type="NCBI Taxonomy" id="4555"/>
    <lineage>
        <taxon>Eukaryota</taxon>
        <taxon>Viridiplantae</taxon>
        <taxon>Streptophyta</taxon>
        <taxon>Embryophyta</taxon>
        <taxon>Tracheophyta</taxon>
        <taxon>Spermatophyta</taxon>
        <taxon>Magnoliopsida</taxon>
        <taxon>Liliopsida</taxon>
        <taxon>Poales</taxon>
        <taxon>Poaceae</taxon>
        <taxon>PACMAD clade</taxon>
        <taxon>Panicoideae</taxon>
        <taxon>Panicodae</taxon>
        <taxon>Paniceae</taxon>
        <taxon>Cenchrinae</taxon>
        <taxon>Setaria</taxon>
    </lineage>
</organism>
<dbReference type="STRING" id="4555.A0A368QU37"/>
<dbReference type="EMBL" id="CM003531">
    <property type="protein sequence ID" value="RCV21383.1"/>
    <property type="molecule type" value="Genomic_DNA"/>
</dbReference>
<accession>A0A368QU37</accession>
<reference evidence="3" key="1">
    <citation type="journal article" date="2012" name="Nat. Biotechnol.">
        <title>Reference genome sequence of the model plant Setaria.</title>
        <authorList>
            <person name="Bennetzen J.L."/>
            <person name="Schmutz J."/>
            <person name="Wang H."/>
            <person name="Percifield R."/>
            <person name="Hawkins J."/>
            <person name="Pontaroli A.C."/>
            <person name="Estep M."/>
            <person name="Feng L."/>
            <person name="Vaughn J.N."/>
            <person name="Grimwood J."/>
            <person name="Jenkins J."/>
            <person name="Barry K."/>
            <person name="Lindquist E."/>
            <person name="Hellsten U."/>
            <person name="Deshpande S."/>
            <person name="Wang X."/>
            <person name="Wu X."/>
            <person name="Mitros T."/>
            <person name="Triplett J."/>
            <person name="Yang X."/>
            <person name="Ye C.Y."/>
            <person name="Mauro-Herrera M."/>
            <person name="Wang L."/>
            <person name="Li P."/>
            <person name="Sharma M."/>
            <person name="Sharma R."/>
            <person name="Ronald P.C."/>
            <person name="Panaud O."/>
            <person name="Kellogg E.A."/>
            <person name="Brutnell T.P."/>
            <person name="Doust A.N."/>
            <person name="Tuskan G.A."/>
            <person name="Rokhsar D."/>
            <person name="Devos K.M."/>
        </authorList>
    </citation>
    <scope>NUCLEOTIDE SEQUENCE [LARGE SCALE GENOMIC DNA]</scope>
    <source>
        <strain evidence="3">Yugu1</strain>
    </source>
</reference>
<dbReference type="PANTHER" id="PTHR33086">
    <property type="entry name" value="OS05G0468200 PROTEIN-RELATED"/>
    <property type="match status" value="1"/>
</dbReference>
<feature type="region of interest" description="Disordered" evidence="1">
    <location>
        <begin position="403"/>
        <end position="434"/>
    </location>
</feature>
<name>A0A368QU37_SETIT</name>
<dbReference type="InterPro" id="IPR011676">
    <property type="entry name" value="DUF1618"/>
</dbReference>
<evidence type="ECO:0000259" key="2">
    <source>
        <dbReference type="Pfam" id="PF07762"/>
    </source>
</evidence>
<proteinExistence type="predicted"/>
<evidence type="ECO:0000256" key="1">
    <source>
        <dbReference type="SAM" id="MobiDB-lite"/>
    </source>
</evidence>
<evidence type="ECO:0000313" key="3">
    <source>
        <dbReference type="EMBL" id="RCV21383.1"/>
    </source>
</evidence>
<gene>
    <name evidence="3" type="ORF">SETIT_4G135200v2</name>
</gene>
<feature type="compositionally biased region" description="Acidic residues" evidence="1">
    <location>
        <begin position="417"/>
        <end position="434"/>
    </location>
</feature>
<dbReference type="Pfam" id="PF07762">
    <property type="entry name" value="DUF1618"/>
    <property type="match status" value="1"/>
</dbReference>
<dbReference type="OrthoDB" id="644309at2759"/>
<dbReference type="KEGG" id="sita:101774331"/>
<reference evidence="3" key="2">
    <citation type="submission" date="2015-07" db="EMBL/GenBank/DDBJ databases">
        <authorList>
            <person name="Noorani M."/>
        </authorList>
    </citation>
    <scope>NUCLEOTIDE SEQUENCE</scope>
    <source>
        <strain evidence="3">Yugu1</strain>
    </source>
</reference>